<evidence type="ECO:0000313" key="2">
    <source>
        <dbReference type="Proteomes" id="UP000253141"/>
    </source>
</evidence>
<dbReference type="RefSeq" id="WP_114461487.1">
    <property type="nucleotide sequence ID" value="NZ_QPIW01000009.1"/>
</dbReference>
<gene>
    <name evidence="1" type="ORF">DVG78_12890</name>
</gene>
<protein>
    <recommendedName>
        <fullName evidence="3">Type II toxin-antitoxin system RelE/ParE family toxin</fullName>
    </recommendedName>
</protein>
<dbReference type="EMBL" id="QPIW01000009">
    <property type="protein sequence ID" value="RDB05475.1"/>
    <property type="molecule type" value="Genomic_DNA"/>
</dbReference>
<organism evidence="1 2">
    <name type="scientific">Runella aurantiaca</name>
    <dbReference type="NCBI Taxonomy" id="2282308"/>
    <lineage>
        <taxon>Bacteria</taxon>
        <taxon>Pseudomonadati</taxon>
        <taxon>Bacteroidota</taxon>
        <taxon>Cytophagia</taxon>
        <taxon>Cytophagales</taxon>
        <taxon>Spirosomataceae</taxon>
        <taxon>Runella</taxon>
    </lineage>
</organism>
<dbReference type="OrthoDB" id="662471at2"/>
<accession>A0A369IB16</accession>
<evidence type="ECO:0008006" key="3">
    <source>
        <dbReference type="Google" id="ProtNLM"/>
    </source>
</evidence>
<reference evidence="1 2" key="1">
    <citation type="submission" date="2018-07" db="EMBL/GenBank/DDBJ databases">
        <title>Genome analysis of Runella aurantiaca.</title>
        <authorList>
            <person name="Yang X."/>
        </authorList>
    </citation>
    <scope>NUCLEOTIDE SEQUENCE [LARGE SCALE GENOMIC DNA]</scope>
    <source>
        <strain evidence="1 2">YX9</strain>
    </source>
</reference>
<dbReference type="Proteomes" id="UP000253141">
    <property type="component" value="Unassembled WGS sequence"/>
</dbReference>
<name>A0A369IB16_9BACT</name>
<evidence type="ECO:0000313" key="1">
    <source>
        <dbReference type="EMBL" id="RDB05475.1"/>
    </source>
</evidence>
<proteinExistence type="predicted"/>
<dbReference type="AlphaFoldDB" id="A0A369IB16"/>
<sequence length="135" mass="15356">MKFEIVELDEFSGVKASIYSVFIDDANTTLFDQFVQENETLYPDELGSILDRLEIIGHFTGAREHYFKLNEGTLGDGVCALYDSPDKKLRLYSIRYGSTCIVLGGGGNKNVRALQEDEKLKQENYLLRYISKKIT</sequence>
<comment type="caution">
    <text evidence="1">The sequence shown here is derived from an EMBL/GenBank/DDBJ whole genome shotgun (WGS) entry which is preliminary data.</text>
</comment>
<keyword evidence="2" id="KW-1185">Reference proteome</keyword>